<dbReference type="PANTHER" id="PTHR43580:SF2">
    <property type="entry name" value="CYTOKINE-LIKE NUCLEAR FACTOR N-PAC"/>
    <property type="match status" value="1"/>
</dbReference>
<dbReference type="SUPFAM" id="SSF51735">
    <property type="entry name" value="NAD(P)-binding Rossmann-fold domains"/>
    <property type="match status" value="1"/>
</dbReference>
<keyword evidence="1" id="KW-0560">Oxidoreductase</keyword>
<dbReference type="EMBL" id="JAHDYS010000024">
    <property type="protein sequence ID" value="MBT1073526.1"/>
    <property type="molecule type" value="Genomic_DNA"/>
</dbReference>
<evidence type="ECO:0000313" key="5">
    <source>
        <dbReference type="EMBL" id="MBT1073526.1"/>
    </source>
</evidence>
<gene>
    <name evidence="5" type="ORF">KJB30_17230</name>
</gene>
<accession>A0ABS5UCV7</accession>
<reference evidence="5 6" key="1">
    <citation type="submission" date="2021-05" db="EMBL/GenBank/DDBJ databases">
        <title>The draft genome of Geobacter chapellei DSM 13688.</title>
        <authorList>
            <person name="Xu Z."/>
            <person name="Masuda Y."/>
            <person name="Itoh H."/>
            <person name="Senoo K."/>
        </authorList>
    </citation>
    <scope>NUCLEOTIDE SEQUENCE [LARGE SCALE GENOMIC DNA]</scope>
    <source>
        <strain evidence="5 6">DSM 13688</strain>
    </source>
</reference>
<dbReference type="InterPro" id="IPR036291">
    <property type="entry name" value="NAD(P)-bd_dom_sf"/>
</dbReference>
<dbReference type="PANTHER" id="PTHR43580">
    <property type="entry name" value="OXIDOREDUCTASE GLYR1-RELATED"/>
    <property type="match status" value="1"/>
</dbReference>
<dbReference type="InterPro" id="IPR008927">
    <property type="entry name" value="6-PGluconate_DH-like_C_sf"/>
</dbReference>
<dbReference type="InterPro" id="IPR006115">
    <property type="entry name" value="6PGDH_NADP-bd"/>
</dbReference>
<dbReference type="Gene3D" id="3.40.50.720">
    <property type="entry name" value="NAD(P)-binding Rossmann-like Domain"/>
    <property type="match status" value="1"/>
</dbReference>
<dbReference type="Proteomes" id="UP000784128">
    <property type="component" value="Unassembled WGS sequence"/>
</dbReference>
<evidence type="ECO:0000259" key="3">
    <source>
        <dbReference type="Pfam" id="PF03446"/>
    </source>
</evidence>
<name>A0ABS5UCV7_9BACT</name>
<dbReference type="SUPFAM" id="SSF48179">
    <property type="entry name" value="6-phosphogluconate dehydrogenase C-terminal domain-like"/>
    <property type="match status" value="1"/>
</dbReference>
<dbReference type="InterPro" id="IPR051265">
    <property type="entry name" value="HIBADH-related_NP60_sf"/>
</dbReference>
<dbReference type="Pfam" id="PF14833">
    <property type="entry name" value="NAD_binding_11"/>
    <property type="match status" value="1"/>
</dbReference>
<evidence type="ECO:0000313" key="6">
    <source>
        <dbReference type="Proteomes" id="UP000784128"/>
    </source>
</evidence>
<evidence type="ECO:0000256" key="2">
    <source>
        <dbReference type="ARBA" id="ARBA00023027"/>
    </source>
</evidence>
<keyword evidence="6" id="KW-1185">Reference proteome</keyword>
<dbReference type="InterPro" id="IPR015815">
    <property type="entry name" value="HIBADH-related"/>
</dbReference>
<dbReference type="Gene3D" id="1.10.1040.10">
    <property type="entry name" value="N-(1-d-carboxylethyl)-l-norvaline Dehydrogenase, domain 2"/>
    <property type="match status" value="1"/>
</dbReference>
<sequence>MLRKIGFIGLGTVGKHMAANLTKGNYELTVFDDNDEAIADLVALGAKGAGSASDAAKNCDLVIAIVPEGNELYPLIFGSQGVLAGIDPGTIFADMGSHSLDTTMKIAEEASKKKVLYLDAPVWGNKDHAVNGLMTIIAGGDSALVGRCQEPFSYFGLNVIHVGKVGDATKMKFIVNLVQAELVQVLAEGLVFGEKMGFDADRILEVLDTRGVASPLFHLKGRSMARGDFSRSLALKYVNDQLHMVMNAARLVGLTLPAAEAASKVYEEAVEAGWGEEDFSAVIKVLRK</sequence>
<feature type="domain" description="3-hydroxyisobutyrate dehydrogenase-like NAD-binding" evidence="4">
    <location>
        <begin position="166"/>
        <end position="286"/>
    </location>
</feature>
<dbReference type="InterPro" id="IPR013328">
    <property type="entry name" value="6PGD_dom2"/>
</dbReference>
<dbReference type="PIRSF" id="PIRSF000103">
    <property type="entry name" value="HIBADH"/>
    <property type="match status" value="1"/>
</dbReference>
<comment type="caution">
    <text evidence="5">The sequence shown here is derived from an EMBL/GenBank/DDBJ whole genome shotgun (WGS) entry which is preliminary data.</text>
</comment>
<evidence type="ECO:0000259" key="4">
    <source>
        <dbReference type="Pfam" id="PF14833"/>
    </source>
</evidence>
<evidence type="ECO:0000256" key="1">
    <source>
        <dbReference type="ARBA" id="ARBA00023002"/>
    </source>
</evidence>
<keyword evidence="2" id="KW-0520">NAD</keyword>
<proteinExistence type="predicted"/>
<dbReference type="Pfam" id="PF03446">
    <property type="entry name" value="NAD_binding_2"/>
    <property type="match status" value="1"/>
</dbReference>
<dbReference type="InterPro" id="IPR029154">
    <property type="entry name" value="HIBADH-like_NADP-bd"/>
</dbReference>
<protein>
    <submittedName>
        <fullName evidence="5">NAD(P)-dependent oxidoreductase</fullName>
    </submittedName>
</protein>
<dbReference type="RefSeq" id="WP_214301612.1">
    <property type="nucleotide sequence ID" value="NZ_JAHDYS010000024.1"/>
</dbReference>
<feature type="domain" description="6-phosphogluconate dehydrogenase NADP-binding" evidence="3">
    <location>
        <begin position="4"/>
        <end position="163"/>
    </location>
</feature>
<organism evidence="5 6">
    <name type="scientific">Pelotalea chapellei</name>
    <dbReference type="NCBI Taxonomy" id="44671"/>
    <lineage>
        <taxon>Bacteria</taxon>
        <taxon>Pseudomonadati</taxon>
        <taxon>Thermodesulfobacteriota</taxon>
        <taxon>Desulfuromonadia</taxon>
        <taxon>Geobacterales</taxon>
        <taxon>Geobacteraceae</taxon>
        <taxon>Pelotalea</taxon>
    </lineage>
</organism>